<dbReference type="PROSITE" id="PS50883">
    <property type="entry name" value="EAL"/>
    <property type="match status" value="1"/>
</dbReference>
<dbReference type="AlphaFoldDB" id="A0A2J9VLB8"/>
<evidence type="ECO:0000256" key="1">
    <source>
        <dbReference type="SAM" id="Phobius"/>
    </source>
</evidence>
<gene>
    <name evidence="3" type="ORF">AL544_006310</name>
</gene>
<dbReference type="InterPro" id="IPR050706">
    <property type="entry name" value="Cyclic-di-GMP_PDE-like"/>
</dbReference>
<accession>A0A2J9VLB8</accession>
<dbReference type="Gene3D" id="3.20.20.450">
    <property type="entry name" value="EAL domain"/>
    <property type="match status" value="1"/>
</dbReference>
<dbReference type="Pfam" id="PF00563">
    <property type="entry name" value="EAL"/>
    <property type="match status" value="1"/>
</dbReference>
<dbReference type="STRING" id="674.VM_18250"/>
<protein>
    <submittedName>
        <fullName evidence="3">EAL domain-containing protein</fullName>
    </submittedName>
</protein>
<dbReference type="InterPro" id="IPR035919">
    <property type="entry name" value="EAL_sf"/>
</dbReference>
<reference evidence="3" key="1">
    <citation type="submission" date="2017-12" db="EMBL/GenBank/DDBJ databases">
        <title>FDA dAtabase for Regulatory Grade micrObial Sequences (FDA-ARGOS): Supporting development and validation of Infectious Disease Dx tests.</title>
        <authorList>
            <person name="Hoffmann M."/>
            <person name="Allard M."/>
            <person name="Evans P."/>
            <person name="Brown E."/>
            <person name="Tallon L.J."/>
            <person name="Sadzewicz L."/>
            <person name="Sengamalay N."/>
            <person name="Ott S."/>
            <person name="Godinez A."/>
            <person name="Nagaraj S."/>
            <person name="Vavikolanu K."/>
            <person name="Aluvathingal J."/>
            <person name="Nadendla S."/>
            <person name="Hobson J."/>
            <person name="Sichtig H."/>
        </authorList>
    </citation>
    <scope>NUCLEOTIDE SEQUENCE [LARGE SCALE GENOMIC DNA]</scope>
    <source>
        <strain evidence="3">FDAARGOS_113</strain>
    </source>
</reference>
<keyword evidence="1" id="KW-0472">Membrane</keyword>
<name>A0A2J9VLB8_VIBMI</name>
<keyword evidence="1" id="KW-1133">Transmembrane helix</keyword>
<dbReference type="OrthoDB" id="675397at2"/>
<feature type="transmembrane region" description="Helical" evidence="1">
    <location>
        <begin position="15"/>
        <end position="35"/>
    </location>
</feature>
<dbReference type="PANTHER" id="PTHR33121:SF56">
    <property type="entry name" value="SIGNALLING PROTEIN WITH EAL AND C2 DOMAINS"/>
    <property type="match status" value="1"/>
</dbReference>
<organism evidence="3 4">
    <name type="scientific">Vibrio mimicus</name>
    <dbReference type="NCBI Taxonomy" id="674"/>
    <lineage>
        <taxon>Bacteria</taxon>
        <taxon>Pseudomonadati</taxon>
        <taxon>Pseudomonadota</taxon>
        <taxon>Gammaproteobacteria</taxon>
        <taxon>Vibrionales</taxon>
        <taxon>Vibrionaceae</taxon>
        <taxon>Vibrio</taxon>
    </lineage>
</organism>
<feature type="transmembrane region" description="Helical" evidence="1">
    <location>
        <begin position="256"/>
        <end position="278"/>
    </location>
</feature>
<dbReference type="Proteomes" id="UP000053748">
    <property type="component" value="Unassembled WGS sequence"/>
</dbReference>
<evidence type="ECO:0000313" key="3">
    <source>
        <dbReference type="EMBL" id="PNM64522.1"/>
    </source>
</evidence>
<keyword evidence="4" id="KW-1185">Reference proteome</keyword>
<evidence type="ECO:0000259" key="2">
    <source>
        <dbReference type="PROSITE" id="PS50883"/>
    </source>
</evidence>
<dbReference type="PANTHER" id="PTHR33121">
    <property type="entry name" value="CYCLIC DI-GMP PHOSPHODIESTERASE PDEF"/>
    <property type="match status" value="1"/>
</dbReference>
<dbReference type="SUPFAM" id="SSF141868">
    <property type="entry name" value="EAL domain-like"/>
    <property type="match status" value="1"/>
</dbReference>
<dbReference type="SMART" id="SM00052">
    <property type="entry name" value="EAL"/>
    <property type="match status" value="1"/>
</dbReference>
<comment type="caution">
    <text evidence="3">The sequence shown here is derived from an EMBL/GenBank/DDBJ whole genome shotgun (WGS) entry which is preliminary data.</text>
</comment>
<dbReference type="EMBL" id="LOSJ02000001">
    <property type="protein sequence ID" value="PNM64522.1"/>
    <property type="molecule type" value="Genomic_DNA"/>
</dbReference>
<dbReference type="CDD" id="cd01948">
    <property type="entry name" value="EAL"/>
    <property type="match status" value="1"/>
</dbReference>
<proteinExistence type="predicted"/>
<evidence type="ECO:0000313" key="4">
    <source>
        <dbReference type="Proteomes" id="UP000053748"/>
    </source>
</evidence>
<dbReference type="GO" id="GO:0071111">
    <property type="term" value="F:cyclic-guanylate-specific phosphodiesterase activity"/>
    <property type="evidence" value="ECO:0007669"/>
    <property type="project" value="InterPro"/>
</dbReference>
<dbReference type="InterPro" id="IPR001633">
    <property type="entry name" value="EAL_dom"/>
</dbReference>
<feature type="domain" description="EAL" evidence="2">
    <location>
        <begin position="282"/>
        <end position="528"/>
    </location>
</feature>
<keyword evidence="1" id="KW-0812">Transmembrane</keyword>
<sequence length="543" mass="62269">MAKEKAVISKIPTRIALAIFFAPLAVFFLTLQLWVPQVAQYLLNQKFEQINLYLEQRSLALDNMITQQVQALSFTCNVDDIRLINDPQYYNRFVRLIGVETAQGEGCTTIGYPVHFPKRSSLDENKAPAQNIATEETVLPETIQPNRFHLSATPKNQNAASELLIQYSEPRGHVFWIIDGSWGQELLREPCTDCFYLQFRFLDPMLSELAIQRGNSDLIEQTDRLSVHRITGFAPFHSEQTLLAGETLHNFARQQVFIWGIPIALLLGLVLSIGYLILRNYRNSIEGLIEKGLRDEEFIPYYQPIVDSRTQEVVGYEVLLRWQKGHQLVPPGLFISAAESSGLVVKITHQLMQQVYRDLTQIPESRWVSINVVADHLEQHHLSRFLEKLQWPYSERLKFELTERVPIKAMTQAQEEVFYLLKKGYQFKIDDFGTGYGGFAYLQNLQIASIKIDKMFVDTIDTSDVKISVLDSIIASAKQGNIEVIAEGVERQNQVDYLAERGVYWIQGYFYAKPMPLEQALAFEIPPQQRPPIWPPKNNKSLA</sequence>